<reference evidence="2 3" key="1">
    <citation type="submission" date="2014-04" db="EMBL/GenBank/DDBJ databases">
        <title>Draft genome sequence of Photobacterium halotolerans S2753: a solonamide, ngercheumicin and holomycin producer.</title>
        <authorList>
            <person name="Machado H.R."/>
            <person name="Gram L."/>
        </authorList>
    </citation>
    <scope>NUCLEOTIDE SEQUENCE [LARGE SCALE GENOMIC DNA]</scope>
    <source>
        <strain evidence="2 3">S2753</strain>
    </source>
</reference>
<evidence type="ECO:0000313" key="3">
    <source>
        <dbReference type="Proteomes" id="UP000027192"/>
    </source>
</evidence>
<accession>A0A066RRH9</accession>
<dbReference type="Proteomes" id="UP000027192">
    <property type="component" value="Unassembled WGS sequence"/>
</dbReference>
<dbReference type="EMBL" id="JMIB01000035">
    <property type="protein sequence ID" value="KDM90277.1"/>
    <property type="molecule type" value="Genomic_DNA"/>
</dbReference>
<evidence type="ECO:0000313" key="2">
    <source>
        <dbReference type="EMBL" id="KDM90277.1"/>
    </source>
</evidence>
<gene>
    <name evidence="2" type="ORF">EA58_17975</name>
</gene>
<dbReference type="RefSeq" id="WP_235199636.1">
    <property type="nucleotide sequence ID" value="NZ_JAGSGC010000030.1"/>
</dbReference>
<feature type="chain" id="PRO_5001629634" evidence="1">
    <location>
        <begin position="22"/>
        <end position="95"/>
    </location>
</feature>
<keyword evidence="1" id="KW-0732">Signal</keyword>
<feature type="signal peptide" evidence="1">
    <location>
        <begin position="1"/>
        <end position="21"/>
    </location>
</feature>
<sequence>MKKSVVLIALSSLFTTSLTQAGGTLGGNSGDISKIKEVLEASWNGEPGIQNTSAYGVIVQWKADACGTLNGSETGRANCAKSGAKWKGGAHDSNQ</sequence>
<protein>
    <submittedName>
        <fullName evidence="2">Uncharacterized protein</fullName>
    </submittedName>
</protein>
<organism evidence="2 3">
    <name type="scientific">Photobacterium galatheae</name>
    <dbReference type="NCBI Taxonomy" id="1654360"/>
    <lineage>
        <taxon>Bacteria</taxon>
        <taxon>Pseudomonadati</taxon>
        <taxon>Pseudomonadota</taxon>
        <taxon>Gammaproteobacteria</taxon>
        <taxon>Vibrionales</taxon>
        <taxon>Vibrionaceae</taxon>
        <taxon>Photobacterium</taxon>
    </lineage>
</organism>
<proteinExistence type="predicted"/>
<name>A0A066RRH9_9GAMM</name>
<keyword evidence="3" id="KW-1185">Reference proteome</keyword>
<evidence type="ECO:0000256" key="1">
    <source>
        <dbReference type="SAM" id="SignalP"/>
    </source>
</evidence>
<dbReference type="AlphaFoldDB" id="A0A066RRH9"/>
<comment type="caution">
    <text evidence="2">The sequence shown here is derived from an EMBL/GenBank/DDBJ whole genome shotgun (WGS) entry which is preliminary data.</text>
</comment>